<sequence>MSTRSEKGSASIFVIGMSLVLLVCAGLVVDGGLAINARMRVADDAEQAARVGADSIDVTELRSGGALKIDGDLARQRAAGYLQDRGYVAGQYTVDADGNAVIVEVQDTTETALLKLVNIKNFVVNGRATAEPATEPD</sequence>
<dbReference type="RefSeq" id="WP_232402206.1">
    <property type="nucleotide sequence ID" value="NZ_CP102173.1"/>
</dbReference>
<accession>A0ABY5M6K8</accession>
<feature type="transmembrane region" description="Helical" evidence="1">
    <location>
        <begin position="12"/>
        <end position="35"/>
    </location>
</feature>
<dbReference type="Pfam" id="PF13400">
    <property type="entry name" value="Tad"/>
    <property type="match status" value="1"/>
</dbReference>
<evidence type="ECO:0000313" key="3">
    <source>
        <dbReference type="EMBL" id="UUP12711.1"/>
    </source>
</evidence>
<feature type="domain" description="Putative Flp pilus-assembly TadG-like N-terminal" evidence="2">
    <location>
        <begin position="8"/>
        <end position="54"/>
    </location>
</feature>
<evidence type="ECO:0000313" key="4">
    <source>
        <dbReference type="Proteomes" id="UP001316184"/>
    </source>
</evidence>
<evidence type="ECO:0000259" key="2">
    <source>
        <dbReference type="Pfam" id="PF13400"/>
    </source>
</evidence>
<name>A0ABY5M6K8_9ACTN</name>
<dbReference type="EMBL" id="CP102173">
    <property type="protein sequence ID" value="UUP12711.1"/>
    <property type="molecule type" value="Genomic_DNA"/>
</dbReference>
<keyword evidence="4" id="KW-1185">Reference proteome</keyword>
<dbReference type="InterPro" id="IPR028087">
    <property type="entry name" value="Tad_N"/>
</dbReference>
<dbReference type="Proteomes" id="UP001316184">
    <property type="component" value="Chromosome"/>
</dbReference>
<keyword evidence="1" id="KW-1133">Transmembrane helix</keyword>
<reference evidence="3 4" key="1">
    <citation type="submission" date="2022-08" db="EMBL/GenBank/DDBJ databases">
        <title>novel species in genus Aeromicrobium.</title>
        <authorList>
            <person name="Ye L."/>
        </authorList>
    </citation>
    <scope>NUCLEOTIDE SEQUENCE [LARGE SCALE GENOMIC DNA]</scope>
    <source>
        <strain evidence="4">zg-Y1379</strain>
    </source>
</reference>
<keyword evidence="1" id="KW-0472">Membrane</keyword>
<proteinExistence type="predicted"/>
<protein>
    <submittedName>
        <fullName evidence="3">Tad domain-containing protein</fullName>
    </submittedName>
</protein>
<keyword evidence="1" id="KW-0812">Transmembrane</keyword>
<organism evidence="3 4">
    <name type="scientific">Aeromicrobium wangtongii</name>
    <dbReference type="NCBI Taxonomy" id="2969247"/>
    <lineage>
        <taxon>Bacteria</taxon>
        <taxon>Bacillati</taxon>
        <taxon>Actinomycetota</taxon>
        <taxon>Actinomycetes</taxon>
        <taxon>Propionibacteriales</taxon>
        <taxon>Nocardioidaceae</taxon>
        <taxon>Aeromicrobium</taxon>
    </lineage>
</organism>
<evidence type="ECO:0000256" key="1">
    <source>
        <dbReference type="SAM" id="Phobius"/>
    </source>
</evidence>
<gene>
    <name evidence="3" type="ORF">NQV15_12710</name>
</gene>